<reference evidence="1 2" key="1">
    <citation type="submission" date="2022-11" db="EMBL/GenBank/DDBJ databases">
        <title>Draft genome sequence of Saccharopolyspora sp. WRP15-2 isolated from rhizosphere soils of wild rice in Thailand.</title>
        <authorList>
            <person name="Duangmal K."/>
            <person name="Kammanee S."/>
            <person name="Muangham S."/>
        </authorList>
    </citation>
    <scope>NUCLEOTIDE SEQUENCE [LARGE SCALE GENOMIC DNA]</scope>
    <source>
        <strain evidence="1 2">WRP15-2</strain>
    </source>
</reference>
<dbReference type="Gene3D" id="3.30.70.100">
    <property type="match status" value="2"/>
</dbReference>
<evidence type="ECO:0000313" key="2">
    <source>
        <dbReference type="Proteomes" id="UP001210380"/>
    </source>
</evidence>
<dbReference type="Proteomes" id="UP001210380">
    <property type="component" value="Unassembled WGS sequence"/>
</dbReference>
<keyword evidence="2" id="KW-1185">Reference proteome</keyword>
<sequence>MSSDRIVLPEITRSDVGTVLVSPWIVGTPQRQRDAVDATISEWKVAPWPAAFLSLNCFVSLDGEAVLNYAQWTDDDAHREFVRTYRPTLVRGIDEAVPGIERPGLVRYRLRGSVVAEDRPRGEVVAVFVSDSDGFEHASRLVADAQARIGTPPDLPPGLRAAHFHISADGTRVLIYEEWSDETAAASSPHHDVHGTTGNLYRLRRSLTRHQR</sequence>
<comment type="caution">
    <text evidence="1">The sequence shown here is derived from an EMBL/GenBank/DDBJ whole genome shotgun (WGS) entry which is preliminary data.</text>
</comment>
<gene>
    <name evidence="1" type="ORF">OU415_13700</name>
</gene>
<evidence type="ECO:0000313" key="1">
    <source>
        <dbReference type="EMBL" id="MDA3626495.1"/>
    </source>
</evidence>
<evidence type="ECO:0008006" key="3">
    <source>
        <dbReference type="Google" id="ProtNLM"/>
    </source>
</evidence>
<name>A0ABT4UXT0_9PSEU</name>
<protein>
    <recommendedName>
        <fullName evidence="3">Antibiotic biosynthesis monooxygenase</fullName>
    </recommendedName>
</protein>
<dbReference type="RefSeq" id="WP_270949092.1">
    <property type="nucleotide sequence ID" value="NZ_JAQGLA010000016.1"/>
</dbReference>
<accession>A0ABT4UXT0</accession>
<proteinExistence type="predicted"/>
<organism evidence="1 2">
    <name type="scientific">Saccharopolyspora oryzae</name>
    <dbReference type="NCBI Taxonomy" id="2997343"/>
    <lineage>
        <taxon>Bacteria</taxon>
        <taxon>Bacillati</taxon>
        <taxon>Actinomycetota</taxon>
        <taxon>Actinomycetes</taxon>
        <taxon>Pseudonocardiales</taxon>
        <taxon>Pseudonocardiaceae</taxon>
        <taxon>Saccharopolyspora</taxon>
    </lineage>
</organism>
<dbReference type="EMBL" id="JAQGLA010000016">
    <property type="protein sequence ID" value="MDA3626495.1"/>
    <property type="molecule type" value="Genomic_DNA"/>
</dbReference>